<proteinExistence type="predicted"/>
<dbReference type="PANTHER" id="PTHR33913:SF1">
    <property type="entry name" value="DRBM DOMAIN-CONTAINING PROTEIN"/>
    <property type="match status" value="1"/>
</dbReference>
<evidence type="ECO:0000259" key="2">
    <source>
        <dbReference type="Pfam" id="PF25502"/>
    </source>
</evidence>
<evidence type="ECO:0000313" key="4">
    <source>
        <dbReference type="Proteomes" id="UP001412067"/>
    </source>
</evidence>
<name>A0ABR2N1Q6_9ASPA</name>
<dbReference type="InterPro" id="IPR057235">
    <property type="entry name" value="DUF7913"/>
</dbReference>
<organism evidence="3 4">
    <name type="scientific">Platanthera guangdongensis</name>
    <dbReference type="NCBI Taxonomy" id="2320717"/>
    <lineage>
        <taxon>Eukaryota</taxon>
        <taxon>Viridiplantae</taxon>
        <taxon>Streptophyta</taxon>
        <taxon>Embryophyta</taxon>
        <taxon>Tracheophyta</taxon>
        <taxon>Spermatophyta</taxon>
        <taxon>Magnoliopsida</taxon>
        <taxon>Liliopsida</taxon>
        <taxon>Asparagales</taxon>
        <taxon>Orchidaceae</taxon>
        <taxon>Orchidoideae</taxon>
        <taxon>Orchideae</taxon>
        <taxon>Orchidinae</taxon>
        <taxon>Platanthera</taxon>
    </lineage>
</organism>
<dbReference type="EMBL" id="JBBWWR010000002">
    <property type="protein sequence ID" value="KAK8970352.1"/>
    <property type="molecule type" value="Genomic_DNA"/>
</dbReference>
<dbReference type="Pfam" id="PF25500">
    <property type="entry name" value="DUF7913"/>
    <property type="match status" value="1"/>
</dbReference>
<reference evidence="3 4" key="1">
    <citation type="journal article" date="2022" name="Nat. Plants">
        <title>Genomes of leafy and leafless Platanthera orchids illuminate the evolution of mycoheterotrophy.</title>
        <authorList>
            <person name="Li M.H."/>
            <person name="Liu K.W."/>
            <person name="Li Z."/>
            <person name="Lu H.C."/>
            <person name="Ye Q.L."/>
            <person name="Zhang D."/>
            <person name="Wang J.Y."/>
            <person name="Li Y.F."/>
            <person name="Zhong Z.M."/>
            <person name="Liu X."/>
            <person name="Yu X."/>
            <person name="Liu D.K."/>
            <person name="Tu X.D."/>
            <person name="Liu B."/>
            <person name="Hao Y."/>
            <person name="Liao X.Y."/>
            <person name="Jiang Y.T."/>
            <person name="Sun W.H."/>
            <person name="Chen J."/>
            <person name="Chen Y.Q."/>
            <person name="Ai Y."/>
            <person name="Zhai J.W."/>
            <person name="Wu S.S."/>
            <person name="Zhou Z."/>
            <person name="Hsiao Y.Y."/>
            <person name="Wu W.L."/>
            <person name="Chen Y.Y."/>
            <person name="Lin Y.F."/>
            <person name="Hsu J.L."/>
            <person name="Li C.Y."/>
            <person name="Wang Z.W."/>
            <person name="Zhao X."/>
            <person name="Zhong W.Y."/>
            <person name="Ma X.K."/>
            <person name="Ma L."/>
            <person name="Huang J."/>
            <person name="Chen G.Z."/>
            <person name="Huang M.Z."/>
            <person name="Huang L."/>
            <person name="Peng D.H."/>
            <person name="Luo Y.B."/>
            <person name="Zou S.Q."/>
            <person name="Chen S.P."/>
            <person name="Lan S."/>
            <person name="Tsai W.C."/>
            <person name="Van de Peer Y."/>
            <person name="Liu Z.J."/>
        </authorList>
    </citation>
    <scope>NUCLEOTIDE SEQUENCE [LARGE SCALE GENOMIC DNA]</scope>
    <source>
        <strain evidence="3">Lor288</strain>
    </source>
</reference>
<feature type="domain" description="DUF7913" evidence="1">
    <location>
        <begin position="5"/>
        <end position="118"/>
    </location>
</feature>
<keyword evidence="4" id="KW-1185">Reference proteome</keyword>
<dbReference type="Proteomes" id="UP001412067">
    <property type="component" value="Unassembled WGS sequence"/>
</dbReference>
<gene>
    <name evidence="3" type="ORF">KSP40_PGU010946</name>
</gene>
<evidence type="ECO:0000259" key="1">
    <source>
        <dbReference type="Pfam" id="PF25500"/>
    </source>
</evidence>
<evidence type="ECO:0000313" key="3">
    <source>
        <dbReference type="EMBL" id="KAK8970352.1"/>
    </source>
</evidence>
<dbReference type="Pfam" id="PF25502">
    <property type="entry name" value="DUF7915"/>
    <property type="match status" value="1"/>
</dbReference>
<dbReference type="InterPro" id="IPR057237">
    <property type="entry name" value="DUF7915"/>
</dbReference>
<sequence>MHHPEIVPVEETVEALIDSLVTPFLRHGGSPTLEQQESVAKQMYTVVVLYNYYHRRMFPKLEFLDFMSFCKVACISKSLLLKYMNAMYKSDMSSDLDEPLSITERMIMDACNVSLALDASKKAPDMNGWPISKVAVFLIDPSKEYCLLRSSGKTQAIMSIVEKDLETPLVLDTKNILQTKTNANGSSHDKINCIEDILQEAAFSVVEKEMGISRSKLRILGSHLSYSLSHLKSSSRLYIMSYTEPIGNQILVKTVMQSLQGPIVKINGAPEITPVIQYYSLLPYSNILSDCLSRTINFLLWSLQRNSHDPIDLSNKFDMMSVLQMLKNKRDELCQQQRLLEDDISHCEMSILTLLIGNETSASKVDSLLEICESLLSNEMKKDTNLSAEAQCQKKAVGRKKLCEAILCLQSPCQELDDIFCRNNWILPKYCVIPSSDGKVDHFIFSSNAFLIPY</sequence>
<feature type="domain" description="DUF7915" evidence="2">
    <location>
        <begin position="154"/>
        <end position="294"/>
    </location>
</feature>
<accession>A0ABR2N1Q6</accession>
<protein>
    <submittedName>
        <fullName evidence="3">Uncharacterized protein</fullName>
    </submittedName>
</protein>
<dbReference type="PANTHER" id="PTHR33913">
    <property type="entry name" value="ALEURONE LAYER MORPHOGENESIS PROTEIN"/>
    <property type="match status" value="1"/>
</dbReference>
<comment type="caution">
    <text evidence="3">The sequence shown here is derived from an EMBL/GenBank/DDBJ whole genome shotgun (WGS) entry which is preliminary data.</text>
</comment>